<dbReference type="GO" id="GO:0015221">
    <property type="term" value="F:lipopolysaccharide transmembrane transporter activity"/>
    <property type="evidence" value="ECO:0007669"/>
    <property type="project" value="InterPro"/>
</dbReference>
<evidence type="ECO:0000256" key="2">
    <source>
        <dbReference type="ARBA" id="ARBA00022519"/>
    </source>
</evidence>
<dbReference type="KEGG" id="salg:BS332_03710"/>
<dbReference type="Gene3D" id="2.60.450.10">
    <property type="entry name" value="Lipopolysaccharide (LPS) transport protein A like domain"/>
    <property type="match status" value="1"/>
</dbReference>
<gene>
    <name evidence="6 9" type="primary">lptC</name>
    <name evidence="9" type="ORF">NCTC10738_02385</name>
    <name evidence="8" type="ORF">TUM17379_35660</name>
</gene>
<comment type="function">
    <text evidence="7">Required for the translocation of lipopolysaccharide (LPS) from the inner membrane to the outer membrane.</text>
</comment>
<name>A0A2T3H571_9GAMM</name>
<dbReference type="Proteomes" id="UP000254069">
    <property type="component" value="Unassembled WGS sequence"/>
</dbReference>
<sequence length="186" mass="21103">MNRVTLAIILFFSTALILYWQVQNKRNAQQSEAPVDVVRPDFVADDLRSVNFDEQGNVASRVAAAHMEHYEASEKTFFNQPVYLVYPDKGEAQWRLSANEGRLNRKSNRVVLENNVIIDAISPNEPIQSLKTSYVELDLDTMIMTSDREILIEGKDFNIKGSGLYADLNAQQVKLTSQVKGTYETK</sequence>
<dbReference type="HAMAP" id="MF_01915">
    <property type="entry name" value="LPS_assembly_LptC"/>
    <property type="match status" value="1"/>
</dbReference>
<evidence type="ECO:0000256" key="3">
    <source>
        <dbReference type="ARBA" id="ARBA00022692"/>
    </source>
</evidence>
<evidence type="ECO:0000256" key="1">
    <source>
        <dbReference type="ARBA" id="ARBA00022475"/>
    </source>
</evidence>
<comment type="subunit">
    <text evidence="6">Component of the lipopolysaccharide transport and assembly complex. Interacts with LptA and the LptBFG transporter complex.</text>
</comment>
<dbReference type="PANTHER" id="PTHR37481">
    <property type="entry name" value="LIPOPOLYSACCHARIDE EXPORT SYSTEM PROTEIN LPTC"/>
    <property type="match status" value="1"/>
</dbReference>
<keyword evidence="2 6" id="KW-0997">Cell inner membrane</keyword>
<dbReference type="RefSeq" id="WP_025011766.1">
    <property type="nucleotide sequence ID" value="NZ_AP024609.1"/>
</dbReference>
<dbReference type="EMBL" id="UGYO01000001">
    <property type="protein sequence ID" value="SUI75706.1"/>
    <property type="molecule type" value="Genomic_DNA"/>
</dbReference>
<evidence type="ECO:0000313" key="8">
    <source>
        <dbReference type="EMBL" id="BCV46548.1"/>
    </source>
</evidence>
<dbReference type="EMBL" id="AP024613">
    <property type="protein sequence ID" value="BCV46548.1"/>
    <property type="molecule type" value="Genomic_DNA"/>
</dbReference>
<evidence type="ECO:0000256" key="6">
    <source>
        <dbReference type="HAMAP-Rule" id="MF_01915"/>
    </source>
</evidence>
<dbReference type="NCBIfam" id="TIGR04409">
    <property type="entry name" value="LptC_YrbK"/>
    <property type="match status" value="1"/>
</dbReference>
<dbReference type="AlphaFoldDB" id="A0A2T3H571"/>
<dbReference type="InterPro" id="IPR026265">
    <property type="entry name" value="LptC"/>
</dbReference>
<dbReference type="InterPro" id="IPR052363">
    <property type="entry name" value="LPS_export_LptC"/>
</dbReference>
<keyword evidence="1 6" id="KW-1003">Cell membrane</keyword>
<evidence type="ECO:0000313" key="10">
    <source>
        <dbReference type="Proteomes" id="UP000254069"/>
    </source>
</evidence>
<dbReference type="PIRSF" id="PIRSF028513">
    <property type="entry name" value="LptC"/>
    <property type="match status" value="1"/>
</dbReference>
<dbReference type="GeneID" id="93810710"/>
<keyword evidence="10" id="KW-1185">Reference proteome</keyword>
<dbReference type="GO" id="GO:0005886">
    <property type="term" value="C:plasma membrane"/>
    <property type="evidence" value="ECO:0007669"/>
    <property type="project" value="UniProtKB-SubCell"/>
</dbReference>
<keyword evidence="4 6" id="KW-1133">Transmembrane helix</keyword>
<proteinExistence type="inferred from homology"/>
<comment type="similarity">
    <text evidence="6 7">Belongs to the LptC family.</text>
</comment>
<keyword evidence="3 6" id="KW-0812">Transmembrane</keyword>
<dbReference type="Proteomes" id="UP000825078">
    <property type="component" value="Chromosome"/>
</dbReference>
<dbReference type="InterPro" id="IPR010664">
    <property type="entry name" value="LipoPS_assembly_LptC-rel"/>
</dbReference>
<organism evidence="9 10">
    <name type="scientific">Shewanella algae</name>
    <dbReference type="NCBI Taxonomy" id="38313"/>
    <lineage>
        <taxon>Bacteria</taxon>
        <taxon>Pseudomonadati</taxon>
        <taxon>Pseudomonadota</taxon>
        <taxon>Gammaproteobacteria</taxon>
        <taxon>Alteromonadales</taxon>
        <taxon>Shewanellaceae</taxon>
        <taxon>Shewanella</taxon>
    </lineage>
</organism>
<dbReference type="GO" id="GO:0030288">
    <property type="term" value="C:outer membrane-bounded periplasmic space"/>
    <property type="evidence" value="ECO:0007669"/>
    <property type="project" value="TreeGrafter"/>
</dbReference>
<comment type="subcellular location">
    <subcellularLocation>
        <location evidence="6">Cell inner membrane</location>
        <topology evidence="6">Single-pass membrane protein</topology>
    </subcellularLocation>
</comment>
<dbReference type="PANTHER" id="PTHR37481:SF1">
    <property type="entry name" value="LIPOPOLYSACCHARIDE EXPORT SYSTEM PROTEIN LPTC"/>
    <property type="match status" value="1"/>
</dbReference>
<evidence type="ECO:0000256" key="7">
    <source>
        <dbReference type="PIRNR" id="PIRNR028513"/>
    </source>
</evidence>
<protein>
    <recommendedName>
        <fullName evidence="6 7">Lipopolysaccharide export system protein LptC</fullName>
    </recommendedName>
</protein>
<dbReference type="Pfam" id="PF06835">
    <property type="entry name" value="LptC"/>
    <property type="match status" value="1"/>
</dbReference>
<reference evidence="8" key="2">
    <citation type="submission" date="2021-05" db="EMBL/GenBank/DDBJ databases">
        <title>Molecular characterization for Shewanella algae harboring chromosomal blaOXA-55-like strains isolated from clinical and environment sample.</title>
        <authorList>
            <person name="Ohama Y."/>
            <person name="Aoki K."/>
            <person name="Harada S."/>
            <person name="Moriya K."/>
            <person name="Ishii Y."/>
            <person name="Tateda K."/>
        </authorList>
    </citation>
    <scope>NUCLEOTIDE SEQUENCE</scope>
    <source>
        <strain evidence="8">TUM17379</strain>
    </source>
</reference>
<reference evidence="9 10" key="1">
    <citation type="submission" date="2018-06" db="EMBL/GenBank/DDBJ databases">
        <authorList>
            <consortium name="Pathogen Informatics"/>
            <person name="Doyle S."/>
        </authorList>
    </citation>
    <scope>NUCLEOTIDE SEQUENCE [LARGE SCALE GENOMIC DNA]</scope>
    <source>
        <strain evidence="9 10">NCTC10738</strain>
    </source>
</reference>
<evidence type="ECO:0000313" key="9">
    <source>
        <dbReference type="EMBL" id="SUI75706.1"/>
    </source>
</evidence>
<evidence type="ECO:0000256" key="5">
    <source>
        <dbReference type="ARBA" id="ARBA00023136"/>
    </source>
</evidence>
<dbReference type="STRING" id="38313.GCA_000947195_03707"/>
<dbReference type="GO" id="GO:0017089">
    <property type="term" value="F:glycolipid transfer activity"/>
    <property type="evidence" value="ECO:0007669"/>
    <property type="project" value="TreeGrafter"/>
</dbReference>
<accession>A0A380A8W2</accession>
<accession>A0A2T3H571</accession>
<comment type="function">
    <text evidence="6">Involved in the assembly of lipopolysaccharide (LPS). Required for the translocation of LPS from the inner membrane to the outer membrane. Facilitates the transfer of LPS from the inner membrane to the periplasmic protein LptA. Could be a docking site for LptA.</text>
</comment>
<evidence type="ECO:0000256" key="4">
    <source>
        <dbReference type="ARBA" id="ARBA00022989"/>
    </source>
</evidence>
<dbReference type="GO" id="GO:0043165">
    <property type="term" value="P:Gram-negative-bacterium-type cell outer membrane assembly"/>
    <property type="evidence" value="ECO:0007669"/>
    <property type="project" value="UniProtKB-UniRule"/>
</dbReference>
<keyword evidence="5 6" id="KW-0472">Membrane</keyword>